<organism evidence="8 10">
    <name type="scientific">Auxenochlorella protothecoides</name>
    <name type="common">Green microalga</name>
    <name type="synonym">Chlorella protothecoides</name>
    <dbReference type="NCBI Taxonomy" id="3075"/>
    <lineage>
        <taxon>Eukaryota</taxon>
        <taxon>Viridiplantae</taxon>
        <taxon>Chlorophyta</taxon>
        <taxon>core chlorophytes</taxon>
        <taxon>Trebouxiophyceae</taxon>
        <taxon>Chlorellales</taxon>
        <taxon>Chlorellaceae</taxon>
        <taxon>Auxenochlorella</taxon>
    </lineage>
</organism>
<reference evidence="11" key="2">
    <citation type="journal article" date="2018" name="Algal Res.">
        <title>Characterization of plant carbon substrate utilization by Auxenochlorella protothecoides.</title>
        <authorList>
            <person name="Vogler B.W."/>
            <person name="Starkenburg S.R."/>
            <person name="Sudasinghe N."/>
            <person name="Schambach J.Y."/>
            <person name="Rollin J.A."/>
            <person name="Pattathil S."/>
            <person name="Barry A.N."/>
        </authorList>
    </citation>
    <scope>NUCLEOTIDE SEQUENCE [LARGE SCALE GENOMIC DNA]</scope>
    <source>
        <strain evidence="11">UTEX 25</strain>
    </source>
</reference>
<dbReference type="SUPFAM" id="SSF50916">
    <property type="entry name" value="Rap30/74 interaction domains"/>
    <property type="match status" value="1"/>
</dbReference>
<evidence type="ECO:0000313" key="9">
    <source>
        <dbReference type="EMBL" id="RMZ56597.1"/>
    </source>
</evidence>
<dbReference type="InterPro" id="IPR003196">
    <property type="entry name" value="TFIIF_beta"/>
</dbReference>
<gene>
    <name evidence="9" type="ORF">APUTEX25_004761</name>
    <name evidence="8" type="ORF">F751_5393</name>
</gene>
<evidence type="ECO:0000313" key="10">
    <source>
        <dbReference type="Proteomes" id="UP000028924"/>
    </source>
</evidence>
<dbReference type="STRING" id="3075.A0A087SQ24"/>
<dbReference type="EMBL" id="KL662157">
    <property type="protein sequence ID" value="KFM27828.1"/>
    <property type="molecule type" value="Genomic_DNA"/>
</dbReference>
<dbReference type="RefSeq" id="XP_011400817.1">
    <property type="nucleotide sequence ID" value="XM_011402515.1"/>
</dbReference>
<dbReference type="KEGG" id="apro:F751_5393"/>
<keyword evidence="5" id="KW-0804">Transcription</keyword>
<dbReference type="InterPro" id="IPR040450">
    <property type="entry name" value="TFIIF_beta_HTH"/>
</dbReference>
<dbReference type="Pfam" id="PF02270">
    <property type="entry name" value="TFIIF_beta"/>
    <property type="match status" value="1"/>
</dbReference>
<dbReference type="Pfam" id="PF17683">
    <property type="entry name" value="TFIIF_beta_N"/>
    <property type="match status" value="1"/>
</dbReference>
<evidence type="ECO:0000256" key="3">
    <source>
        <dbReference type="ARBA" id="ARBA00023015"/>
    </source>
</evidence>
<dbReference type="GO" id="GO:0005674">
    <property type="term" value="C:transcription factor TFIIF complex"/>
    <property type="evidence" value="ECO:0007669"/>
    <property type="project" value="InterPro"/>
</dbReference>
<dbReference type="Proteomes" id="UP000028924">
    <property type="component" value="Unassembled WGS sequence"/>
</dbReference>
<reference evidence="9" key="3">
    <citation type="submission" date="2018-10" db="EMBL/GenBank/DDBJ databases">
        <authorList>
            <person name="Hovde B."/>
            <person name="Zhang X."/>
        </authorList>
    </citation>
    <scope>NUCLEOTIDE SEQUENCE [LARGE SCALE GENOMIC DNA]</scope>
    <source>
        <strain evidence="9">UTEX 25</strain>
    </source>
</reference>
<dbReference type="AlphaFoldDB" id="A0A087SQ24"/>
<dbReference type="Gene3D" id="1.10.10.10">
    <property type="entry name" value="Winged helix-like DNA-binding domain superfamily/Winged helix DNA-binding domain"/>
    <property type="match status" value="1"/>
</dbReference>
<evidence type="ECO:0000313" key="11">
    <source>
        <dbReference type="Proteomes" id="UP000279271"/>
    </source>
</evidence>
<dbReference type="Proteomes" id="UP000279271">
    <property type="component" value="Unassembled WGS sequence"/>
</dbReference>
<dbReference type="GO" id="GO:0006367">
    <property type="term" value="P:transcription initiation at RNA polymerase II promoter"/>
    <property type="evidence" value="ECO:0007669"/>
    <property type="project" value="InterPro"/>
</dbReference>
<dbReference type="EMBL" id="QOKY01000139">
    <property type="protein sequence ID" value="RMZ56597.1"/>
    <property type="molecule type" value="Genomic_DNA"/>
</dbReference>
<dbReference type="InterPro" id="IPR036390">
    <property type="entry name" value="WH_DNA-bd_sf"/>
</dbReference>
<keyword evidence="4" id="KW-0238">DNA-binding</keyword>
<dbReference type="FunFam" id="1.10.10.10:FF:000035">
    <property type="entry name" value="General transcription factor IIF subunit 2"/>
    <property type="match status" value="1"/>
</dbReference>
<dbReference type="InterPro" id="IPR040504">
    <property type="entry name" value="TFIIF_beta_N"/>
</dbReference>
<sequence>MSAAGPVTTAIALDTEFANRKIWLVKVPNFVAERWRAVCQTNAHDGGDPVGPELGQISVDKPAAGAKEASMHLSLTHSDTEGLPKTFLMNVATQNMASMAAFAQTGPCSVSAVGRVFQKFDVVVERGAAGASTSGVDGVIDPEYRQLSRMRAKAAATKSRTTQLISQPQFTNLRHPMHIGTTKKRDPTEKRLAKPAEELTADLFRLFERQPHWIFAQLQRQTEQPTQHLKAVLLEIAVQNKRGPYKDMWELKKGYRLTGDA</sequence>
<keyword evidence="3" id="KW-0805">Transcription regulation</keyword>
<reference evidence="9" key="4">
    <citation type="submission" date="2018-11" db="EMBL/GenBank/DDBJ databases">
        <title>Characterization of plant carbon substrate utilization by Auxenochlorella protothecoides.</title>
        <authorList>
            <person name="Vogler B.W."/>
            <person name="Starkenburg S.R."/>
            <person name="Sudasinghe N."/>
            <person name="Schambach J.Y."/>
            <person name="Rollin J.A."/>
            <person name="Pattathil S."/>
            <person name="Barry A.N."/>
        </authorList>
    </citation>
    <scope>NUCLEOTIDE SEQUENCE [LARGE SCALE GENOMIC DNA]</scope>
    <source>
        <strain evidence="9">UTEX 25</strain>
    </source>
</reference>
<proteinExistence type="inferred from homology"/>
<evidence type="ECO:0000256" key="2">
    <source>
        <dbReference type="ARBA" id="ARBA00009543"/>
    </source>
</evidence>
<dbReference type="PANTHER" id="PTHR10445:SF0">
    <property type="entry name" value="GENERAL TRANSCRIPTION FACTOR IIF SUBUNIT 2"/>
    <property type="match status" value="1"/>
</dbReference>
<evidence type="ECO:0000256" key="1">
    <source>
        <dbReference type="ARBA" id="ARBA00004123"/>
    </source>
</evidence>
<dbReference type="OrthoDB" id="26094at2759"/>
<evidence type="ECO:0000256" key="6">
    <source>
        <dbReference type="ARBA" id="ARBA00023242"/>
    </source>
</evidence>
<dbReference type="InterPro" id="IPR036388">
    <property type="entry name" value="WH-like_DNA-bd_sf"/>
</dbReference>
<reference evidence="8 10" key="1">
    <citation type="journal article" date="2014" name="BMC Genomics">
        <title>Oil accumulation mechanisms of the oleaginous microalga Chlorella protothecoides revealed through its genome, transcriptomes, and proteomes.</title>
        <authorList>
            <person name="Gao C."/>
            <person name="Wang Y."/>
            <person name="Shen Y."/>
            <person name="Yan D."/>
            <person name="He X."/>
            <person name="Dai J."/>
            <person name="Wu Q."/>
        </authorList>
    </citation>
    <scope>NUCLEOTIDE SEQUENCE [LARGE SCALE GENOMIC DNA]</scope>
    <source>
        <strain evidence="8 10">0710</strain>
    </source>
</reference>
<comment type="similarity">
    <text evidence="2">Belongs to the TFIIF beta subunit family.</text>
</comment>
<keyword evidence="6" id="KW-0539">Nucleus</keyword>
<dbReference type="SUPFAM" id="SSF46785">
    <property type="entry name" value="Winged helix' DNA-binding domain"/>
    <property type="match status" value="1"/>
</dbReference>
<feature type="domain" description="CRIB" evidence="7">
    <location>
        <begin position="165"/>
        <end position="180"/>
    </location>
</feature>
<comment type="subcellular location">
    <subcellularLocation>
        <location evidence="1">Nucleus</location>
    </subcellularLocation>
</comment>
<protein>
    <submittedName>
        <fullName evidence="8">General transcription factor IIF subunit 2</fullName>
    </submittedName>
</protein>
<evidence type="ECO:0000256" key="5">
    <source>
        <dbReference type="ARBA" id="ARBA00023163"/>
    </source>
</evidence>
<dbReference type="PANTHER" id="PTHR10445">
    <property type="entry name" value="GENERAL TRANSCRIPTION FACTOR IIF SUBUNIT 2"/>
    <property type="match status" value="1"/>
</dbReference>
<dbReference type="eggNOG" id="KOG2905">
    <property type="taxonomic scope" value="Eukaryota"/>
</dbReference>
<dbReference type="GO" id="GO:0003677">
    <property type="term" value="F:DNA binding"/>
    <property type="evidence" value="ECO:0007669"/>
    <property type="project" value="UniProtKB-KW"/>
</dbReference>
<dbReference type="InterPro" id="IPR011039">
    <property type="entry name" value="TFIIF_interaction"/>
</dbReference>
<evidence type="ECO:0000259" key="7">
    <source>
        <dbReference type="PROSITE" id="PS50108"/>
    </source>
</evidence>
<dbReference type="InterPro" id="IPR000095">
    <property type="entry name" value="CRIB_dom"/>
</dbReference>
<keyword evidence="10" id="KW-1185">Reference proteome</keyword>
<evidence type="ECO:0000256" key="4">
    <source>
        <dbReference type="ARBA" id="ARBA00023125"/>
    </source>
</evidence>
<evidence type="ECO:0000313" key="8">
    <source>
        <dbReference type="EMBL" id="KFM27828.1"/>
    </source>
</evidence>
<dbReference type="GeneID" id="23616784"/>
<accession>A0A087SQ24</accession>
<name>A0A087SQ24_AUXPR</name>
<dbReference type="PROSITE" id="PS50108">
    <property type="entry name" value="CRIB"/>
    <property type="match status" value="1"/>
</dbReference>